<evidence type="ECO:0000256" key="2">
    <source>
        <dbReference type="ARBA" id="ARBA00022801"/>
    </source>
</evidence>
<dbReference type="AlphaFoldDB" id="A0A086TF24"/>
<protein>
    <submittedName>
        <fullName evidence="5">Proline iminopeptidase-like protein</fullName>
    </submittedName>
</protein>
<name>A0A086TF24_HAPC1</name>
<dbReference type="PANTHER" id="PTHR43248">
    <property type="entry name" value="2-SUCCINYL-6-HYDROXY-2,4-CYCLOHEXADIENE-1-CARBOXYLATE SYNTHASE"/>
    <property type="match status" value="1"/>
</dbReference>
<dbReference type="InterPro" id="IPR051601">
    <property type="entry name" value="Serine_prot/Carboxylest_S33"/>
</dbReference>
<dbReference type="STRING" id="857340.A0A086TF24"/>
<evidence type="ECO:0000313" key="6">
    <source>
        <dbReference type="Proteomes" id="UP000029964"/>
    </source>
</evidence>
<accession>A0A086TF24</accession>
<dbReference type="Gene3D" id="3.40.50.1820">
    <property type="entry name" value="alpha/beta hydrolase"/>
    <property type="match status" value="1"/>
</dbReference>
<organism evidence="5 6">
    <name type="scientific">Hapsidospora chrysogenum (strain ATCC 11550 / CBS 779.69 / DSM 880 / IAM 14645 / JCM 23072 / IMI 49137)</name>
    <name type="common">Acremonium chrysogenum</name>
    <dbReference type="NCBI Taxonomy" id="857340"/>
    <lineage>
        <taxon>Eukaryota</taxon>
        <taxon>Fungi</taxon>
        <taxon>Dikarya</taxon>
        <taxon>Ascomycota</taxon>
        <taxon>Pezizomycotina</taxon>
        <taxon>Sordariomycetes</taxon>
        <taxon>Hypocreomycetidae</taxon>
        <taxon>Hypocreales</taxon>
        <taxon>Bionectriaceae</taxon>
        <taxon>Hapsidospora</taxon>
    </lineage>
</organism>
<comment type="caution">
    <text evidence="5">The sequence shown here is derived from an EMBL/GenBank/DDBJ whole genome shotgun (WGS) entry which is preliminary data.</text>
</comment>
<dbReference type="PRINTS" id="PR00793">
    <property type="entry name" value="PROAMNOPTASE"/>
</dbReference>
<feature type="domain" description="Serine aminopeptidase S33" evidence="4">
    <location>
        <begin position="104"/>
        <end position="215"/>
    </location>
</feature>
<feature type="compositionally biased region" description="Polar residues" evidence="3">
    <location>
        <begin position="67"/>
        <end position="77"/>
    </location>
</feature>
<evidence type="ECO:0000256" key="3">
    <source>
        <dbReference type="SAM" id="MobiDB-lite"/>
    </source>
</evidence>
<evidence type="ECO:0000256" key="1">
    <source>
        <dbReference type="ARBA" id="ARBA00010088"/>
    </source>
</evidence>
<dbReference type="OrthoDB" id="1898734at2759"/>
<sequence>MVQRLPIPAARLVSSRSHLVPGQLRVTELWFEVPLDYTTPNGPWIRLFARHASKSSSCDLAKPTQDEAPTSGSTTPQRYMVYLEGGPGFGNREPQDLPLTHFAVEQGYQMLYLDHRGTGLSTPVSAEMLARLPGGVASQVEYLKLMRQDNTVRDCEAVRKYLTRGWPEQDAKWTTFGQSYGGFVSMSYLSMHPEGLREVFLTGGLAPVLRTADEVYESVFPRIARRNKAYYSKFPEDVGAVRQIAQYIESHGNVALPSGGALTVPRFLTLGISFGMHGGFDTVHNVILHLKASLDQFGFLSRASLVPLETHTAFDTNIIYAILHEAIYCDGPGKASNWAAQRVGQDHPAFPWLKPGTSVAELKDPLCFSGENIFPFLFETYPELAQLKEVAHRLAAFDEWPRLYDEDQLRKNEVPVYAASYVEDMYVDADLARETAGLVQGTTVFETSVLYHNAVRAKAEEVLRVLFSLKHDVLD</sequence>
<dbReference type="GO" id="GO:0008233">
    <property type="term" value="F:peptidase activity"/>
    <property type="evidence" value="ECO:0007669"/>
    <property type="project" value="InterPro"/>
</dbReference>
<dbReference type="Pfam" id="PF12146">
    <property type="entry name" value="Hydrolase_4"/>
    <property type="match status" value="1"/>
</dbReference>
<dbReference type="InterPro" id="IPR002410">
    <property type="entry name" value="Peptidase_S33"/>
</dbReference>
<dbReference type="InterPro" id="IPR029058">
    <property type="entry name" value="AB_hydrolase_fold"/>
</dbReference>
<dbReference type="Proteomes" id="UP000029964">
    <property type="component" value="Unassembled WGS sequence"/>
</dbReference>
<evidence type="ECO:0000313" key="5">
    <source>
        <dbReference type="EMBL" id="KFH47956.1"/>
    </source>
</evidence>
<dbReference type="InterPro" id="IPR022742">
    <property type="entry name" value="Hydrolase_4"/>
</dbReference>
<comment type="similarity">
    <text evidence="1">Belongs to the peptidase S33 family.</text>
</comment>
<keyword evidence="6" id="KW-1185">Reference proteome</keyword>
<dbReference type="EMBL" id="JPKY01000006">
    <property type="protein sequence ID" value="KFH47956.1"/>
    <property type="molecule type" value="Genomic_DNA"/>
</dbReference>
<gene>
    <name evidence="5" type="ORF">ACRE_011890</name>
</gene>
<dbReference type="HOGENOM" id="CLU_024518_2_1_1"/>
<dbReference type="SUPFAM" id="SSF53474">
    <property type="entry name" value="alpha/beta-Hydrolases"/>
    <property type="match status" value="1"/>
</dbReference>
<dbReference type="PANTHER" id="PTHR43248:SF2">
    <property type="entry name" value="PROLYL AMINOPEPTIDASE"/>
    <property type="match status" value="1"/>
</dbReference>
<dbReference type="GO" id="GO:0006508">
    <property type="term" value="P:proteolysis"/>
    <property type="evidence" value="ECO:0007669"/>
    <property type="project" value="InterPro"/>
</dbReference>
<reference evidence="6" key="1">
    <citation type="journal article" date="2014" name="Genome Announc.">
        <title>Genome sequence and annotation of Acremonium chrysogenum, producer of the beta-lactam antibiotic cephalosporin C.</title>
        <authorList>
            <person name="Terfehr D."/>
            <person name="Dahlmann T.A."/>
            <person name="Specht T."/>
            <person name="Zadra I."/>
            <person name="Kuernsteiner H."/>
            <person name="Kueck U."/>
        </authorList>
    </citation>
    <scope>NUCLEOTIDE SEQUENCE [LARGE SCALE GENOMIC DNA]</scope>
    <source>
        <strain evidence="6">ATCC 11550 / CBS 779.69 / DSM 880 / IAM 14645 / JCM 23072 / IMI 49137</strain>
    </source>
</reference>
<evidence type="ECO:0000259" key="4">
    <source>
        <dbReference type="Pfam" id="PF12146"/>
    </source>
</evidence>
<feature type="region of interest" description="Disordered" evidence="3">
    <location>
        <begin position="58"/>
        <end position="77"/>
    </location>
</feature>
<keyword evidence="2" id="KW-0378">Hydrolase</keyword>
<proteinExistence type="inferred from homology"/>